<evidence type="ECO:0000313" key="2">
    <source>
        <dbReference type="EMBL" id="RKG35442.1"/>
    </source>
</evidence>
<sequence length="247" mass="28806">MTKITTLMTEMGYQLSKEVYENKKTKDIALDELEQHYGMSRGSAIDYIHGFKSMMSGRIYKRTFNAEATDLFLENIYYDYGAKFLSLALQSVAQHMSYYKGLKRGNLNSVERIYKKHMMKYKNLNNILMNGDELDERIEYIEGLKKTILVNAYERNYEAREECIRYHGSNCIVCDFNFEKTYGDIGSGFIHVHHLKAISSIGLEYKINPIKDLRPVCPNCHAMLHKRNPPLSIDELIEKLNRKNITN</sequence>
<dbReference type="CDD" id="cd00085">
    <property type="entry name" value="HNHc"/>
    <property type="match status" value="1"/>
</dbReference>
<comment type="caution">
    <text evidence="2">The sequence shown here is derived from an EMBL/GenBank/DDBJ whole genome shotgun (WGS) entry which is preliminary data.</text>
</comment>
<dbReference type="InterPro" id="IPR003615">
    <property type="entry name" value="HNH_nuc"/>
</dbReference>
<protein>
    <submittedName>
        <fullName evidence="2">HNH endonuclease</fullName>
    </submittedName>
</protein>
<keyword evidence="2" id="KW-0255">Endonuclease</keyword>
<accession>A0A3A8EKM2</accession>
<dbReference type="Pfam" id="PF01844">
    <property type="entry name" value="HNH"/>
    <property type="match status" value="1"/>
</dbReference>
<organism evidence="2 3">
    <name type="scientific">Acinetobacter guerrae</name>
    <dbReference type="NCBI Taxonomy" id="1843371"/>
    <lineage>
        <taxon>Bacteria</taxon>
        <taxon>Pseudomonadati</taxon>
        <taxon>Pseudomonadota</taxon>
        <taxon>Gammaproteobacteria</taxon>
        <taxon>Moraxellales</taxon>
        <taxon>Moraxellaceae</taxon>
        <taxon>Acinetobacter</taxon>
    </lineage>
</organism>
<name>A0A3A8EKM2_9GAMM</name>
<feature type="domain" description="HNH" evidence="1">
    <location>
        <begin position="171"/>
        <end position="227"/>
    </location>
</feature>
<keyword evidence="2" id="KW-0378">Hydrolase</keyword>
<keyword evidence="2" id="KW-0540">Nuclease</keyword>
<reference evidence="2 3" key="1">
    <citation type="submission" date="2018-09" db="EMBL/GenBank/DDBJ databases">
        <title>The draft genome of Acinetobacter spp. strains.</title>
        <authorList>
            <person name="Qin J."/>
            <person name="Feng Y."/>
            <person name="Zong Z."/>
        </authorList>
    </citation>
    <scope>NUCLEOTIDE SEQUENCE [LARGE SCALE GENOMIC DNA]</scope>
    <source>
        <strain evidence="2 3">WCHAc060096</strain>
    </source>
</reference>
<gene>
    <name evidence="2" type="ORF">D7V21_03835</name>
</gene>
<dbReference type="GO" id="GO:0004519">
    <property type="term" value="F:endonuclease activity"/>
    <property type="evidence" value="ECO:0007669"/>
    <property type="project" value="UniProtKB-KW"/>
</dbReference>
<dbReference type="EMBL" id="RAXU01000003">
    <property type="protein sequence ID" value="RKG35442.1"/>
    <property type="molecule type" value="Genomic_DNA"/>
</dbReference>
<dbReference type="GO" id="GO:0003676">
    <property type="term" value="F:nucleic acid binding"/>
    <property type="evidence" value="ECO:0007669"/>
    <property type="project" value="InterPro"/>
</dbReference>
<dbReference type="GO" id="GO:0008270">
    <property type="term" value="F:zinc ion binding"/>
    <property type="evidence" value="ECO:0007669"/>
    <property type="project" value="InterPro"/>
</dbReference>
<keyword evidence="3" id="KW-1185">Reference proteome</keyword>
<dbReference type="Proteomes" id="UP000269001">
    <property type="component" value="Unassembled WGS sequence"/>
</dbReference>
<dbReference type="AlphaFoldDB" id="A0A3A8EKM2"/>
<evidence type="ECO:0000259" key="1">
    <source>
        <dbReference type="Pfam" id="PF01844"/>
    </source>
</evidence>
<proteinExistence type="predicted"/>
<dbReference type="RefSeq" id="WP_120369212.1">
    <property type="nucleotide sequence ID" value="NZ_RAXU01000003.1"/>
</dbReference>
<evidence type="ECO:0000313" key="3">
    <source>
        <dbReference type="Proteomes" id="UP000269001"/>
    </source>
</evidence>
<dbReference type="InterPro" id="IPR002711">
    <property type="entry name" value="HNH"/>
</dbReference>